<dbReference type="SUPFAM" id="SSF48592">
    <property type="entry name" value="GroEL equatorial domain-like"/>
    <property type="match status" value="1"/>
</dbReference>
<comment type="function">
    <text evidence="8">Molecular chaperone; assists the folding of proteins upon ATP hydrolysis. Known to play a role, in vitro, in the folding of actin and tubulin.</text>
</comment>
<organism evidence="11 12">
    <name type="scientific">Cryptosporidium andersoni</name>
    <dbReference type="NCBI Taxonomy" id="117008"/>
    <lineage>
        <taxon>Eukaryota</taxon>
        <taxon>Sar</taxon>
        <taxon>Alveolata</taxon>
        <taxon>Apicomplexa</taxon>
        <taxon>Conoidasida</taxon>
        <taxon>Coccidia</taxon>
        <taxon>Eucoccidiorida</taxon>
        <taxon>Eimeriorina</taxon>
        <taxon>Cryptosporidiidae</taxon>
        <taxon>Cryptosporidium</taxon>
    </lineage>
</organism>
<dbReference type="InterPro" id="IPR012716">
    <property type="entry name" value="Chap_CCT_beta"/>
</dbReference>
<dbReference type="FunFam" id="1.10.560.10:FF:000017">
    <property type="entry name" value="T-complex protein 1 subunit eta"/>
    <property type="match status" value="1"/>
</dbReference>
<gene>
    <name evidence="11" type="ORF">cand_018890</name>
</gene>
<dbReference type="PROSITE" id="PS00750">
    <property type="entry name" value="TCP1_1"/>
    <property type="match status" value="1"/>
</dbReference>
<keyword evidence="4" id="KW-0963">Cytoplasm</keyword>
<dbReference type="GO" id="GO:0005524">
    <property type="term" value="F:ATP binding"/>
    <property type="evidence" value="ECO:0007669"/>
    <property type="project" value="UniProtKB-KW"/>
</dbReference>
<keyword evidence="12" id="KW-1185">Reference proteome</keyword>
<keyword evidence="6 10" id="KW-0067">ATP-binding</keyword>
<sequence>MMSVMPKIMDEGAQESKGEMARMQSIIGAIALGDLLKTTFGPKGMDKILQPIKEGPIDSNPIITNDGATILKSISIDNPAAKILVDVSRQQDTRCGDGTTGVVILAAELLKQAEKLLEQRIHPQVIISGYHLALQEARKALELSSFDNSANKAVFEQDLLNIAKTTLSSKLLTHEKNHFAQLAVNAVLRLGNKPNLDYIQIIKKIGGSLQDSFLEDGFILEKKIGVGQPKKMTNCKILVANTSMDTDKVKIYGARVVVDSMEAVQAIEQAEKQKMYNKVQKILSHGCNVFINRQLIYNYPDQLFKDAGIIAIEHADFEGVERLSAVLDADIVSTFDNPERTKLGYCKTLDTVMIGEDELIRFSGCSKNEACTIILRGASSHILDEAERSLHDVLSVLSQTIQDCRVVYGGGCSEVMMSVAVDNLAKIVEGKKSLAIEAFSSALRQIPTILLDNGGYDSAEIVTQLRALHNRGNHTFGIDFKTAKPADMSELNILESFESKLSQVCFATEAAEMILRVDDVIRCAPRQRQGV</sequence>
<evidence type="ECO:0000256" key="3">
    <source>
        <dbReference type="ARBA" id="ARBA00011531"/>
    </source>
</evidence>
<dbReference type="SUPFAM" id="SSF54849">
    <property type="entry name" value="GroEL-intermediate domain like"/>
    <property type="match status" value="1"/>
</dbReference>
<dbReference type="OrthoDB" id="10248520at2759"/>
<dbReference type="Proteomes" id="UP000186804">
    <property type="component" value="Unassembled WGS sequence"/>
</dbReference>
<comment type="subunit">
    <text evidence="3">Heterooligomeric complex of about 850 to 900 kDa that forms two stacked rings, 12 to 16 nm in diameter.</text>
</comment>
<dbReference type="AlphaFoldDB" id="A0A1J4MA06"/>
<dbReference type="FunFam" id="3.50.7.10:FF:000002">
    <property type="entry name" value="T-complex protein 1 subunit beta"/>
    <property type="match status" value="1"/>
</dbReference>
<dbReference type="PANTHER" id="PTHR11353">
    <property type="entry name" value="CHAPERONIN"/>
    <property type="match status" value="1"/>
</dbReference>
<dbReference type="InterPro" id="IPR002194">
    <property type="entry name" value="Chaperonin_TCP-1_CS"/>
</dbReference>
<dbReference type="InterPro" id="IPR053374">
    <property type="entry name" value="TCP-1_chaperonin"/>
</dbReference>
<dbReference type="NCBIfam" id="TIGR02341">
    <property type="entry name" value="chap_CCT_beta"/>
    <property type="match status" value="1"/>
</dbReference>
<evidence type="ECO:0000313" key="12">
    <source>
        <dbReference type="Proteomes" id="UP000186804"/>
    </source>
</evidence>
<dbReference type="Pfam" id="PF00118">
    <property type="entry name" value="Cpn60_TCP1"/>
    <property type="match status" value="1"/>
</dbReference>
<dbReference type="GO" id="GO:0016887">
    <property type="term" value="F:ATP hydrolysis activity"/>
    <property type="evidence" value="ECO:0007669"/>
    <property type="project" value="InterPro"/>
</dbReference>
<dbReference type="GO" id="GO:0140662">
    <property type="term" value="F:ATP-dependent protein folding chaperone"/>
    <property type="evidence" value="ECO:0007669"/>
    <property type="project" value="InterPro"/>
</dbReference>
<reference evidence="11 12" key="1">
    <citation type="submission" date="2016-10" db="EMBL/GenBank/DDBJ databases">
        <title>Reductive evolution of mitochondrial metabolism and differential evolution of invasion-related proteins in Cryptosporidium.</title>
        <authorList>
            <person name="Liu S."/>
            <person name="Roellig D.M."/>
            <person name="Guo Y."/>
            <person name="Li N."/>
            <person name="Frace M.A."/>
            <person name="Tang K."/>
            <person name="Zhang L."/>
            <person name="Feng Y."/>
            <person name="Xiao L."/>
        </authorList>
    </citation>
    <scope>NUCLEOTIDE SEQUENCE [LARGE SCALE GENOMIC DNA]</scope>
    <source>
        <strain evidence="11">30847</strain>
    </source>
</reference>
<dbReference type="GeneID" id="92366074"/>
<dbReference type="Gene3D" id="3.30.260.10">
    <property type="entry name" value="TCP-1-like chaperonin intermediate domain"/>
    <property type="match status" value="1"/>
</dbReference>
<dbReference type="InterPro" id="IPR017998">
    <property type="entry name" value="Chaperone_TCP-1"/>
</dbReference>
<evidence type="ECO:0000256" key="1">
    <source>
        <dbReference type="ARBA" id="ARBA00004496"/>
    </source>
</evidence>
<dbReference type="CDD" id="cd03336">
    <property type="entry name" value="TCP1_beta"/>
    <property type="match status" value="1"/>
</dbReference>
<evidence type="ECO:0000256" key="5">
    <source>
        <dbReference type="ARBA" id="ARBA00022741"/>
    </source>
</evidence>
<accession>A0A1J4MA06</accession>
<dbReference type="InterPro" id="IPR002423">
    <property type="entry name" value="Cpn60/GroEL/TCP-1"/>
</dbReference>
<evidence type="ECO:0000256" key="9">
    <source>
        <dbReference type="ARBA" id="ARBA00033237"/>
    </source>
</evidence>
<dbReference type="InterPro" id="IPR027413">
    <property type="entry name" value="GROEL-like_equatorial_sf"/>
</dbReference>
<dbReference type="NCBIfam" id="NF041083">
    <property type="entry name" value="thermosome_beta"/>
    <property type="match status" value="1"/>
</dbReference>
<dbReference type="PRINTS" id="PR00304">
    <property type="entry name" value="TCOMPLEXTCP1"/>
</dbReference>
<comment type="subcellular location">
    <subcellularLocation>
        <location evidence="1">Cytoplasm</location>
    </subcellularLocation>
</comment>
<evidence type="ECO:0000256" key="10">
    <source>
        <dbReference type="RuleBase" id="RU004187"/>
    </source>
</evidence>
<dbReference type="SUPFAM" id="SSF52029">
    <property type="entry name" value="GroEL apical domain-like"/>
    <property type="match status" value="1"/>
</dbReference>
<protein>
    <recommendedName>
        <fullName evidence="9">CCT-beta</fullName>
    </recommendedName>
</protein>
<dbReference type="InterPro" id="IPR027410">
    <property type="entry name" value="TCP-1-like_intermed_sf"/>
</dbReference>
<keyword evidence="5 10" id="KW-0547">Nucleotide-binding</keyword>
<dbReference type="GO" id="GO:0005832">
    <property type="term" value="C:chaperonin-containing T-complex"/>
    <property type="evidence" value="ECO:0007669"/>
    <property type="project" value="InterPro"/>
</dbReference>
<dbReference type="VEuPathDB" id="CryptoDB:cand_018890"/>
<dbReference type="RefSeq" id="XP_067066419.1">
    <property type="nucleotide sequence ID" value="XM_067212122.1"/>
</dbReference>
<evidence type="ECO:0000256" key="7">
    <source>
        <dbReference type="ARBA" id="ARBA00023186"/>
    </source>
</evidence>
<keyword evidence="7 10" id="KW-0143">Chaperone</keyword>
<evidence type="ECO:0000256" key="8">
    <source>
        <dbReference type="ARBA" id="ARBA00024677"/>
    </source>
</evidence>
<dbReference type="GO" id="GO:0051082">
    <property type="term" value="F:unfolded protein binding"/>
    <property type="evidence" value="ECO:0007669"/>
    <property type="project" value="InterPro"/>
</dbReference>
<dbReference type="PROSITE" id="PS00751">
    <property type="entry name" value="TCP1_2"/>
    <property type="match status" value="1"/>
</dbReference>
<dbReference type="InterPro" id="IPR027409">
    <property type="entry name" value="GroEL-like_apical_dom_sf"/>
</dbReference>
<evidence type="ECO:0000313" key="11">
    <source>
        <dbReference type="EMBL" id="OII71050.1"/>
    </source>
</evidence>
<dbReference type="Gene3D" id="3.50.7.10">
    <property type="entry name" value="GroEL"/>
    <property type="match status" value="1"/>
</dbReference>
<proteinExistence type="inferred from homology"/>
<comment type="similarity">
    <text evidence="2 10">Belongs to the TCP-1 chaperonin family.</text>
</comment>
<dbReference type="Gene3D" id="1.10.560.10">
    <property type="entry name" value="GroEL-like equatorial domain"/>
    <property type="match status" value="1"/>
</dbReference>
<evidence type="ECO:0000256" key="2">
    <source>
        <dbReference type="ARBA" id="ARBA00008020"/>
    </source>
</evidence>
<name>A0A1J4MA06_9CRYT</name>
<evidence type="ECO:0000256" key="4">
    <source>
        <dbReference type="ARBA" id="ARBA00022490"/>
    </source>
</evidence>
<dbReference type="EMBL" id="LRBS01000125">
    <property type="protein sequence ID" value="OII71050.1"/>
    <property type="molecule type" value="Genomic_DNA"/>
</dbReference>
<comment type="caution">
    <text evidence="11">The sequence shown here is derived from an EMBL/GenBank/DDBJ whole genome shotgun (WGS) entry which is preliminary data.</text>
</comment>
<evidence type="ECO:0000256" key="6">
    <source>
        <dbReference type="ARBA" id="ARBA00022840"/>
    </source>
</evidence>
<dbReference type="FunFam" id="3.30.260.10:FF:000025">
    <property type="entry name" value="Chaperonin containing TCP1 subunit 2"/>
    <property type="match status" value="1"/>
</dbReference>